<dbReference type="STRING" id="2656787.A0A370TSH1"/>
<protein>
    <submittedName>
        <fullName evidence="1">Uncharacterized protein</fullName>
    </submittedName>
</protein>
<dbReference type="InterPro" id="IPR053204">
    <property type="entry name" value="Oxopyrrolidines_Biosynth-assoc"/>
</dbReference>
<gene>
    <name evidence="1" type="ORF">BP5553_02820</name>
</gene>
<dbReference type="OrthoDB" id="3350591at2759"/>
<name>A0A370TSH1_9HELO</name>
<comment type="caution">
    <text evidence="1">The sequence shown here is derived from an EMBL/GenBank/DDBJ whole genome shotgun (WGS) entry which is preliminary data.</text>
</comment>
<dbReference type="RefSeq" id="XP_031871136.1">
    <property type="nucleotide sequence ID" value="XM_032011443.1"/>
</dbReference>
<dbReference type="Proteomes" id="UP000254866">
    <property type="component" value="Unassembled WGS sequence"/>
</dbReference>
<evidence type="ECO:0000313" key="2">
    <source>
        <dbReference type="Proteomes" id="UP000254866"/>
    </source>
</evidence>
<sequence length="308" mass="35783">MLVAHVIWNCWEDFIAAQEKEEYPVESIQLSALRKLFSDPTVPISQVALELATPILKELEKNPGKTVDCFRLWRTIEAAIKQLTDYNDKLVELVIEFQKVPDQAGIIGCMQDFREHWTEFAFDYLDLPSWEPAEERAANRQGWINMNAFGAKLSLCGAPELDERPRAALLMRQALEKTPWEVFHHPDLDEEEDLEDDDYPTWRAHQFELRDVRTLNSSVPAAAMWMKINASGIYEMNGRPMTGDYDCHRADSNWKGEPVWSKERFAFWRERFEWISNVSVLDKETKKAAKEAAEAMKKVEDENQRTPS</sequence>
<dbReference type="PANTHER" id="PTHR38797">
    <property type="entry name" value="NUCLEAR PORE COMPLEX PROTEIN NUP85-RELATED"/>
    <property type="match status" value="1"/>
</dbReference>
<dbReference type="Pfam" id="PF12311">
    <property type="entry name" value="DUF3632"/>
    <property type="match status" value="1"/>
</dbReference>
<dbReference type="AlphaFoldDB" id="A0A370TSH1"/>
<dbReference type="InterPro" id="IPR022085">
    <property type="entry name" value="OpdG"/>
</dbReference>
<keyword evidence="2" id="KW-1185">Reference proteome</keyword>
<dbReference type="GeneID" id="43595669"/>
<dbReference type="EMBL" id="NPIC01000002">
    <property type="protein sequence ID" value="RDL38480.1"/>
    <property type="molecule type" value="Genomic_DNA"/>
</dbReference>
<reference evidence="1 2" key="1">
    <citation type="journal article" date="2018" name="IMA Fungus">
        <title>IMA Genome-F 9: Draft genome sequence of Annulohypoxylon stygium, Aspergillus mulundensis, Berkeleyomyces basicola (syn. Thielaviopsis basicola), Ceratocystis smalleyi, two Cercospora beticola strains, Coleophoma cylindrospora, Fusarium fracticaudum, Phialophora cf. hyalina, and Morchella septimelata.</title>
        <authorList>
            <person name="Wingfield B.D."/>
            <person name="Bills G.F."/>
            <person name="Dong Y."/>
            <person name="Huang W."/>
            <person name="Nel W.J."/>
            <person name="Swalarsk-Parry B.S."/>
            <person name="Vaghefi N."/>
            <person name="Wilken P.M."/>
            <person name="An Z."/>
            <person name="de Beer Z.W."/>
            <person name="De Vos L."/>
            <person name="Chen L."/>
            <person name="Duong T.A."/>
            <person name="Gao Y."/>
            <person name="Hammerbacher A."/>
            <person name="Kikkert J.R."/>
            <person name="Li Y."/>
            <person name="Li H."/>
            <person name="Li K."/>
            <person name="Li Q."/>
            <person name="Liu X."/>
            <person name="Ma X."/>
            <person name="Naidoo K."/>
            <person name="Pethybridge S.J."/>
            <person name="Sun J."/>
            <person name="Steenkamp E.T."/>
            <person name="van der Nest M.A."/>
            <person name="van Wyk S."/>
            <person name="Wingfield M.J."/>
            <person name="Xiong C."/>
            <person name="Yue Q."/>
            <person name="Zhang X."/>
        </authorList>
    </citation>
    <scope>NUCLEOTIDE SEQUENCE [LARGE SCALE GENOMIC DNA]</scope>
    <source>
        <strain evidence="1 2">BP 5553</strain>
    </source>
</reference>
<proteinExistence type="predicted"/>
<evidence type="ECO:0000313" key="1">
    <source>
        <dbReference type="EMBL" id="RDL38480.1"/>
    </source>
</evidence>
<accession>A0A370TSH1</accession>
<dbReference type="PANTHER" id="PTHR38797:SF4">
    <property type="entry name" value="NUCLEAR PORE COMPLEX PROTEIN NUP85"/>
    <property type="match status" value="1"/>
</dbReference>
<organism evidence="1 2">
    <name type="scientific">Venustampulla echinocandica</name>
    <dbReference type="NCBI Taxonomy" id="2656787"/>
    <lineage>
        <taxon>Eukaryota</taxon>
        <taxon>Fungi</taxon>
        <taxon>Dikarya</taxon>
        <taxon>Ascomycota</taxon>
        <taxon>Pezizomycotina</taxon>
        <taxon>Leotiomycetes</taxon>
        <taxon>Helotiales</taxon>
        <taxon>Pleuroascaceae</taxon>
        <taxon>Venustampulla</taxon>
    </lineage>
</organism>